<dbReference type="EMBL" id="VKGK01000001">
    <property type="protein sequence ID" value="TRY16237.1"/>
    <property type="molecule type" value="Genomic_DNA"/>
</dbReference>
<dbReference type="AlphaFoldDB" id="A0A553JUV1"/>
<name>A0A553JUV1_SHEHA</name>
<gene>
    <name evidence="1" type="ORF">FN961_00990</name>
</gene>
<evidence type="ECO:0000313" key="2">
    <source>
        <dbReference type="Proteomes" id="UP000318126"/>
    </source>
</evidence>
<organism evidence="1 2">
    <name type="scientific">Shewanella hanedai</name>
    <name type="common">Alteromonas hanedai</name>
    <dbReference type="NCBI Taxonomy" id="25"/>
    <lineage>
        <taxon>Bacteria</taxon>
        <taxon>Pseudomonadati</taxon>
        <taxon>Pseudomonadota</taxon>
        <taxon>Gammaproteobacteria</taxon>
        <taxon>Alteromonadales</taxon>
        <taxon>Shewanellaceae</taxon>
        <taxon>Shewanella</taxon>
    </lineage>
</organism>
<evidence type="ECO:0000313" key="1">
    <source>
        <dbReference type="EMBL" id="TRY16237.1"/>
    </source>
</evidence>
<proteinExistence type="predicted"/>
<dbReference type="Proteomes" id="UP000318126">
    <property type="component" value="Unassembled WGS sequence"/>
</dbReference>
<dbReference type="RefSeq" id="WP_143562682.1">
    <property type="nucleotide sequence ID" value="NZ_BMPL01000001.1"/>
</dbReference>
<accession>A0A553JUV1</accession>
<reference evidence="2" key="1">
    <citation type="submission" date="2019-07" db="EMBL/GenBank/DDBJ databases">
        <title>Shewanella sp. YLB-08 draft genomic sequence.</title>
        <authorList>
            <person name="Yu L."/>
        </authorList>
    </citation>
    <scope>NUCLEOTIDE SEQUENCE [LARGE SCALE GENOMIC DNA]</scope>
    <source>
        <strain evidence="2">JCM 20706</strain>
    </source>
</reference>
<comment type="caution">
    <text evidence="1">The sequence shown here is derived from an EMBL/GenBank/DDBJ whole genome shotgun (WGS) entry which is preliminary data.</text>
</comment>
<sequence>MKQAIASYLKDDDYQWVAKLTCGHNQHVRHTPPWVVRPWVITAEGRASMLGYLLDCKKCDLGEPKDT</sequence>
<keyword evidence="2" id="KW-1185">Reference proteome</keyword>
<dbReference type="InterPro" id="IPR021948">
    <property type="entry name" value="DUF3565"/>
</dbReference>
<dbReference type="OrthoDB" id="9799128at2"/>
<protein>
    <submittedName>
        <fullName evidence="1">DUF3565 domain-containing protein</fullName>
    </submittedName>
</protein>
<dbReference type="Pfam" id="PF12088">
    <property type="entry name" value="DUF3565"/>
    <property type="match status" value="1"/>
</dbReference>